<sequence length="193" mass="20919">MSTWDLKLLSNPVGADSIHVVGEDSSSFSCDYPVFNFLGNIERKAFSLSVFGNIKSLPTCTSKFESVYASRIQILTLESLDHWFDTLKGTLRHFSLIPPGGGGILTHSLASVASWLKVREAGQSGNGIESLINKVESFLAQGKLSEAADALEKGLKDTHAAAVVDDWVKRARNRAITEQALTLLQSYATTIST</sequence>
<dbReference type="EMBL" id="CP133615">
    <property type="protein sequence ID" value="WMV26207.1"/>
    <property type="molecule type" value="Genomic_DNA"/>
</dbReference>
<comment type="subcellular location">
    <subcellularLocation>
        <location evidence="1">Mitochondrion inner membrane</location>
    </subcellularLocation>
</comment>
<dbReference type="PANTHER" id="PTHR15415">
    <property type="entry name" value="MITOFILIN"/>
    <property type="match status" value="1"/>
</dbReference>
<evidence type="ECO:0000313" key="9">
    <source>
        <dbReference type="Proteomes" id="UP001234989"/>
    </source>
</evidence>
<dbReference type="InterPro" id="IPR019133">
    <property type="entry name" value="MIC60"/>
</dbReference>
<keyword evidence="3" id="KW-0812">Transmembrane</keyword>
<evidence type="ECO:0000256" key="2">
    <source>
        <dbReference type="ARBA" id="ARBA00010877"/>
    </source>
</evidence>
<evidence type="ECO:0000256" key="6">
    <source>
        <dbReference type="ARBA" id="ARBA00023128"/>
    </source>
</evidence>
<evidence type="ECO:0000313" key="8">
    <source>
        <dbReference type="EMBL" id="WMV26207.1"/>
    </source>
</evidence>
<evidence type="ECO:0000256" key="5">
    <source>
        <dbReference type="ARBA" id="ARBA00022989"/>
    </source>
</evidence>
<name>A0AAF0QP11_SOLVR</name>
<proteinExistence type="inferred from homology"/>
<keyword evidence="4" id="KW-0999">Mitochondrion inner membrane</keyword>
<keyword evidence="7" id="KW-0472">Membrane</keyword>
<comment type="similarity">
    <text evidence="2">Belongs to the MICOS complex subunit Mic60 family.</text>
</comment>
<gene>
    <name evidence="8" type="ORF">MTR67_019592</name>
</gene>
<dbReference type="Proteomes" id="UP001234989">
    <property type="component" value="Chromosome 4"/>
</dbReference>
<evidence type="ECO:0000256" key="7">
    <source>
        <dbReference type="ARBA" id="ARBA00023136"/>
    </source>
</evidence>
<dbReference type="AlphaFoldDB" id="A0AAF0QP11"/>
<evidence type="ECO:0000256" key="3">
    <source>
        <dbReference type="ARBA" id="ARBA00022692"/>
    </source>
</evidence>
<accession>A0AAF0QP11</accession>
<dbReference type="Pfam" id="PF09731">
    <property type="entry name" value="Mitofilin"/>
    <property type="match status" value="1"/>
</dbReference>
<reference evidence="8" key="1">
    <citation type="submission" date="2023-08" db="EMBL/GenBank/DDBJ databases">
        <title>A de novo genome assembly of Solanum verrucosum Schlechtendal, a Mexican diploid species geographically isolated from the other diploid A-genome species in potato relatives.</title>
        <authorList>
            <person name="Hosaka K."/>
        </authorList>
    </citation>
    <scope>NUCLEOTIDE SEQUENCE</scope>
    <source>
        <tissue evidence="8">Young leaves</tissue>
    </source>
</reference>
<dbReference type="PANTHER" id="PTHR15415:SF7">
    <property type="entry name" value="MICOS COMPLEX SUBUNIT MIC60"/>
    <property type="match status" value="1"/>
</dbReference>
<evidence type="ECO:0000256" key="4">
    <source>
        <dbReference type="ARBA" id="ARBA00022792"/>
    </source>
</evidence>
<evidence type="ECO:0000256" key="1">
    <source>
        <dbReference type="ARBA" id="ARBA00004273"/>
    </source>
</evidence>
<organism evidence="8 9">
    <name type="scientific">Solanum verrucosum</name>
    <dbReference type="NCBI Taxonomy" id="315347"/>
    <lineage>
        <taxon>Eukaryota</taxon>
        <taxon>Viridiplantae</taxon>
        <taxon>Streptophyta</taxon>
        <taxon>Embryophyta</taxon>
        <taxon>Tracheophyta</taxon>
        <taxon>Spermatophyta</taxon>
        <taxon>Magnoliopsida</taxon>
        <taxon>eudicotyledons</taxon>
        <taxon>Gunneridae</taxon>
        <taxon>Pentapetalae</taxon>
        <taxon>asterids</taxon>
        <taxon>lamiids</taxon>
        <taxon>Solanales</taxon>
        <taxon>Solanaceae</taxon>
        <taxon>Solanoideae</taxon>
        <taxon>Solaneae</taxon>
        <taxon>Solanum</taxon>
    </lineage>
</organism>
<dbReference type="GO" id="GO:0042407">
    <property type="term" value="P:cristae formation"/>
    <property type="evidence" value="ECO:0007669"/>
    <property type="project" value="TreeGrafter"/>
</dbReference>
<keyword evidence="6" id="KW-0496">Mitochondrion</keyword>
<keyword evidence="9" id="KW-1185">Reference proteome</keyword>
<dbReference type="GO" id="GO:0061617">
    <property type="term" value="C:MICOS complex"/>
    <property type="evidence" value="ECO:0007669"/>
    <property type="project" value="TreeGrafter"/>
</dbReference>
<protein>
    <submittedName>
        <fullName evidence="8">Uncharacterized protein</fullName>
    </submittedName>
</protein>
<keyword evidence="5" id="KW-1133">Transmembrane helix</keyword>